<feature type="domain" description="Glyoxalase/fosfomycin resistance/dioxygenase" evidence="1">
    <location>
        <begin position="10"/>
        <end position="130"/>
    </location>
</feature>
<protein>
    <submittedName>
        <fullName evidence="2">Uncharacterized protein conserved in bacteria</fullName>
    </submittedName>
</protein>
<accession>E8N9C8</accession>
<dbReference type="Pfam" id="PF00903">
    <property type="entry name" value="Glyoxalase"/>
    <property type="match status" value="1"/>
</dbReference>
<dbReference type="eggNOG" id="COG2764">
    <property type="taxonomic scope" value="Bacteria"/>
</dbReference>
<dbReference type="Gene3D" id="3.10.180.10">
    <property type="entry name" value="2,3-Dihydroxybiphenyl 1,2-Dioxygenase, domain 1"/>
    <property type="match status" value="1"/>
</dbReference>
<gene>
    <name evidence="2" type="ordered locus">MTES_2810</name>
</gene>
<dbReference type="InterPro" id="IPR028973">
    <property type="entry name" value="PhnB-like"/>
</dbReference>
<evidence type="ECO:0000259" key="1">
    <source>
        <dbReference type="Pfam" id="PF00903"/>
    </source>
</evidence>
<reference key="2">
    <citation type="submission" date="2011-02" db="EMBL/GenBank/DDBJ databases">
        <title>Genome sequence of Microbacterium testaceum StLB037.</title>
        <authorList>
            <person name="Morohoshi T."/>
            <person name="Wang W.Z."/>
            <person name="Someya N."/>
            <person name="Ikeda T."/>
        </authorList>
    </citation>
    <scope>NUCLEOTIDE SEQUENCE</scope>
    <source>
        <strain>StLB037</strain>
    </source>
</reference>
<dbReference type="EMBL" id="AP012052">
    <property type="protein sequence ID" value="BAJ75774.1"/>
    <property type="molecule type" value="Genomic_DNA"/>
</dbReference>
<dbReference type="InterPro" id="IPR029068">
    <property type="entry name" value="Glyas_Bleomycin-R_OHBP_Dase"/>
</dbReference>
<sequence>MSTTLVVYVSFAGAAREAMTFYHSVFGGELTINTFADFGIPDAPADGVMHSELRADGFTVMGADGFEEPAEGWGKSRVHAAFMSDELDRVRGFYDRFVERGAQVAQPLEKQVWGDLYGEIVDPWGVAWMFNIAAPGGWAEGNADQEQV</sequence>
<dbReference type="AlphaFoldDB" id="E8N9C8"/>
<organism evidence="2 3">
    <name type="scientific">Microbacterium testaceum (strain StLB037)</name>
    <dbReference type="NCBI Taxonomy" id="979556"/>
    <lineage>
        <taxon>Bacteria</taxon>
        <taxon>Bacillati</taxon>
        <taxon>Actinomycetota</taxon>
        <taxon>Actinomycetes</taxon>
        <taxon>Micrococcales</taxon>
        <taxon>Microbacteriaceae</taxon>
        <taxon>Microbacterium</taxon>
    </lineage>
</organism>
<evidence type="ECO:0000313" key="2">
    <source>
        <dbReference type="EMBL" id="BAJ75774.1"/>
    </source>
</evidence>
<dbReference type="KEGG" id="mts:MTES_2810"/>
<name>E8N9C8_MICTS</name>
<dbReference type="PANTHER" id="PTHR33990">
    <property type="entry name" value="PROTEIN YJDN-RELATED"/>
    <property type="match status" value="1"/>
</dbReference>
<dbReference type="HOGENOM" id="CLU_046006_17_2_11"/>
<dbReference type="Proteomes" id="UP000008975">
    <property type="component" value="Chromosome"/>
</dbReference>
<reference evidence="2 3" key="1">
    <citation type="journal article" date="2011" name="J. Bacteriol.">
        <title>Genome sequence of Microbacterium testaceum StLB037, an N-acylhomoserine lactone-degrading bacterium isolated from potato leaves.</title>
        <authorList>
            <person name="Morohoshi T."/>
            <person name="Wang W.-Z."/>
            <person name="Someya N."/>
            <person name="Ikeda T."/>
        </authorList>
    </citation>
    <scope>NUCLEOTIDE SEQUENCE [LARGE SCALE GENOMIC DNA]</scope>
    <source>
        <strain evidence="2 3">StLB037</strain>
    </source>
</reference>
<dbReference type="PANTHER" id="PTHR33990:SF1">
    <property type="entry name" value="PROTEIN YJDN"/>
    <property type="match status" value="1"/>
</dbReference>
<dbReference type="SUPFAM" id="SSF54593">
    <property type="entry name" value="Glyoxalase/Bleomycin resistance protein/Dihydroxybiphenyl dioxygenase"/>
    <property type="match status" value="1"/>
</dbReference>
<dbReference type="InterPro" id="IPR004360">
    <property type="entry name" value="Glyas_Fos-R_dOase_dom"/>
</dbReference>
<proteinExistence type="predicted"/>
<dbReference type="OrthoDB" id="9795306at2"/>
<evidence type="ECO:0000313" key="3">
    <source>
        <dbReference type="Proteomes" id="UP000008975"/>
    </source>
</evidence>
<dbReference type="STRING" id="979556.MTES_2810"/>
<dbReference type="RefSeq" id="WP_013585899.1">
    <property type="nucleotide sequence ID" value="NC_015125.1"/>
</dbReference>
<dbReference type="CDD" id="cd06588">
    <property type="entry name" value="PhnB_like"/>
    <property type="match status" value="1"/>
</dbReference>